<keyword evidence="2 6" id="KW-0808">Transferase</keyword>
<comment type="function">
    <text evidence="6">Catalyzes the transfer of a formyl group from 10-formyltetrahydrofolate to 5-phospho-ribosyl-glycinamide (GAR), producing 5-phospho-ribosyl-N-formylglycinamide (FGAR) and tetrahydrofolate.</text>
</comment>
<dbReference type="PANTHER" id="PTHR43369">
    <property type="entry name" value="PHOSPHORIBOSYLGLYCINAMIDE FORMYLTRANSFERASE"/>
    <property type="match status" value="1"/>
</dbReference>
<feature type="active site" description="Proton donor" evidence="6">
    <location>
        <position position="108"/>
    </location>
</feature>
<dbReference type="EMBL" id="LN614830">
    <property type="protein sequence ID" value="CEG59955.1"/>
    <property type="molecule type" value="Genomic_DNA"/>
</dbReference>
<dbReference type="HAMAP" id="MF_01930">
    <property type="entry name" value="PurN"/>
    <property type="match status" value="1"/>
</dbReference>
<evidence type="ECO:0000256" key="6">
    <source>
        <dbReference type="HAMAP-Rule" id="MF_01930"/>
    </source>
</evidence>
<sequence length="197" mass="21931">MIRLAVLGSTRGTNLNALVEAISRHELAATIEVVMSNKAEAFILERAKLFGIKSLFVNPQGLSRENFDCHLSKILGEHKIELIVLIGYMRILSPQFVEEWKDKIINIHPSLLPAYSGLMNLEVHQAVLDAHETETGCTVHFVTEEVDAGPIILQKKCAVLPDDTPETLRDRVQLLEGTALVEAIKKISTEKNLIDKN</sequence>
<dbReference type="InterPro" id="IPR004607">
    <property type="entry name" value="GART"/>
</dbReference>
<organism evidence="8 10">
    <name type="scientific">Legionella micdadei</name>
    <name type="common">Tatlockia micdadei</name>
    <dbReference type="NCBI Taxonomy" id="451"/>
    <lineage>
        <taxon>Bacteria</taxon>
        <taxon>Pseudomonadati</taxon>
        <taxon>Pseudomonadota</taxon>
        <taxon>Gammaproteobacteria</taxon>
        <taxon>Legionellales</taxon>
        <taxon>Legionellaceae</taxon>
        <taxon>Legionella</taxon>
    </lineage>
</organism>
<dbReference type="Pfam" id="PF00551">
    <property type="entry name" value="Formyl_trans_N"/>
    <property type="match status" value="1"/>
</dbReference>
<dbReference type="InterPro" id="IPR002376">
    <property type="entry name" value="Formyl_transf_N"/>
</dbReference>
<protein>
    <recommendedName>
        <fullName evidence="6">Phosphoribosylglycinamide formyltransferase</fullName>
        <ecNumber evidence="6">2.1.2.2</ecNumber>
    </recommendedName>
    <alternativeName>
        <fullName evidence="6">5'-phosphoribosylglycinamide transformylase</fullName>
    </alternativeName>
    <alternativeName>
        <fullName evidence="6">GAR transformylase</fullName>
        <shortName evidence="6">GART</shortName>
    </alternativeName>
</protein>
<comment type="catalytic activity">
    <reaction evidence="5 6">
        <text>N(1)-(5-phospho-beta-D-ribosyl)glycinamide + (6R)-10-formyltetrahydrofolate = N(2)-formyl-N(1)-(5-phospho-beta-D-ribosyl)glycinamide + (6S)-5,6,7,8-tetrahydrofolate + H(+)</text>
        <dbReference type="Rhea" id="RHEA:15053"/>
        <dbReference type="ChEBI" id="CHEBI:15378"/>
        <dbReference type="ChEBI" id="CHEBI:57453"/>
        <dbReference type="ChEBI" id="CHEBI:143788"/>
        <dbReference type="ChEBI" id="CHEBI:147286"/>
        <dbReference type="ChEBI" id="CHEBI:195366"/>
        <dbReference type="EC" id="2.1.2.2"/>
    </reaction>
</comment>
<accession>A0A098GD65</accession>
<evidence type="ECO:0000256" key="5">
    <source>
        <dbReference type="ARBA" id="ARBA00047664"/>
    </source>
</evidence>
<feature type="site" description="Raises pKa of active site His" evidence="6">
    <location>
        <position position="147"/>
    </location>
</feature>
<evidence type="ECO:0000313" key="10">
    <source>
        <dbReference type="Proteomes" id="UP000032414"/>
    </source>
</evidence>
<name>A0A098GD65_LEGMI</name>
<evidence type="ECO:0000313" key="11">
    <source>
        <dbReference type="Proteomes" id="UP000182998"/>
    </source>
</evidence>
<reference evidence="8" key="2">
    <citation type="submission" date="2014-09" db="EMBL/GenBank/DDBJ databases">
        <authorList>
            <person name="GOMEZ-VALERO Laura"/>
        </authorList>
    </citation>
    <scope>NUCLEOTIDE SEQUENCE</scope>
    <source>
        <strain evidence="8">ATCC33218</strain>
    </source>
</reference>
<evidence type="ECO:0000256" key="2">
    <source>
        <dbReference type="ARBA" id="ARBA00022679"/>
    </source>
</evidence>
<dbReference type="PROSITE" id="PS00373">
    <property type="entry name" value="GART"/>
    <property type="match status" value="1"/>
</dbReference>
<evidence type="ECO:0000259" key="7">
    <source>
        <dbReference type="Pfam" id="PF00551"/>
    </source>
</evidence>
<dbReference type="NCBIfam" id="TIGR00639">
    <property type="entry name" value="PurN"/>
    <property type="match status" value="1"/>
</dbReference>
<evidence type="ECO:0000256" key="1">
    <source>
        <dbReference type="ARBA" id="ARBA00005054"/>
    </source>
</evidence>
<evidence type="ECO:0000256" key="4">
    <source>
        <dbReference type="ARBA" id="ARBA00038440"/>
    </source>
</evidence>
<dbReference type="CDD" id="cd08645">
    <property type="entry name" value="FMT_core_GART"/>
    <property type="match status" value="1"/>
</dbReference>
<gene>
    <name evidence="6 8" type="primary">purN</name>
    <name evidence="8" type="ORF">LMI_0625</name>
    <name evidence="9" type="ORF">SAMN02982997_02193</name>
</gene>
<feature type="binding site" evidence="6">
    <location>
        <begin position="12"/>
        <end position="14"/>
    </location>
    <ligand>
        <name>N(1)-(5-phospho-beta-D-ribosyl)glycinamide</name>
        <dbReference type="ChEBI" id="CHEBI:143788"/>
    </ligand>
</feature>
<proteinExistence type="inferred from homology"/>
<reference evidence="10" key="1">
    <citation type="submission" date="2014-09" db="EMBL/GenBank/DDBJ databases">
        <authorList>
            <person name="Gomez-Valero L."/>
        </authorList>
    </citation>
    <scope>NUCLEOTIDE SEQUENCE [LARGE SCALE GENOMIC DNA]</scope>
    <source>
        <strain evidence="10">ATCC33218</strain>
    </source>
</reference>
<dbReference type="PANTHER" id="PTHR43369:SF2">
    <property type="entry name" value="PHOSPHORIBOSYLGLYCINAMIDE FORMYLTRANSFERASE"/>
    <property type="match status" value="1"/>
</dbReference>
<dbReference type="STRING" id="451.B6N58_12240"/>
<feature type="binding site" evidence="6">
    <location>
        <begin position="89"/>
        <end position="92"/>
    </location>
    <ligand>
        <name>(6R)-10-formyltetrahydrofolate</name>
        <dbReference type="ChEBI" id="CHEBI:195366"/>
    </ligand>
</feature>
<dbReference type="InterPro" id="IPR036477">
    <property type="entry name" value="Formyl_transf_N_sf"/>
</dbReference>
<evidence type="ECO:0000256" key="3">
    <source>
        <dbReference type="ARBA" id="ARBA00022755"/>
    </source>
</evidence>
<dbReference type="EC" id="2.1.2.2" evidence="6"/>
<dbReference type="EMBL" id="FMVN01000011">
    <property type="protein sequence ID" value="SCY60194.1"/>
    <property type="molecule type" value="Genomic_DNA"/>
</dbReference>
<dbReference type="AlphaFoldDB" id="A0A098GD65"/>
<dbReference type="GO" id="GO:0004644">
    <property type="term" value="F:phosphoribosylglycinamide formyltransferase activity"/>
    <property type="evidence" value="ECO:0007669"/>
    <property type="project" value="UniProtKB-UniRule"/>
</dbReference>
<dbReference type="GO" id="GO:0006189">
    <property type="term" value="P:'de novo' IMP biosynthetic process"/>
    <property type="evidence" value="ECO:0007669"/>
    <property type="project" value="UniProtKB-UniRule"/>
</dbReference>
<evidence type="ECO:0000313" key="8">
    <source>
        <dbReference type="EMBL" id="CEG59955.1"/>
    </source>
</evidence>
<dbReference type="Gene3D" id="3.40.50.170">
    <property type="entry name" value="Formyl transferase, N-terminal domain"/>
    <property type="match status" value="1"/>
</dbReference>
<dbReference type="PATRIC" id="fig|451.8.peg.2360"/>
<keyword evidence="11" id="KW-1185">Reference proteome</keyword>
<dbReference type="Proteomes" id="UP000182998">
    <property type="component" value="Unassembled WGS sequence"/>
</dbReference>
<dbReference type="RefSeq" id="WP_045098455.1">
    <property type="nucleotide sequence ID" value="NZ_CP020614.1"/>
</dbReference>
<comment type="pathway">
    <text evidence="1 6">Purine metabolism; IMP biosynthesis via de novo pathway; N(2)-formyl-N(1)-(5-phospho-D-ribosyl)glycinamide from N(1)-(5-phospho-D-ribosyl)glycinamide (10-formyl THF route): step 1/1.</text>
</comment>
<dbReference type="FunFam" id="3.40.50.170:FF:000013">
    <property type="entry name" value="Phosphoribosylamine-glycine ligase"/>
    <property type="match status" value="1"/>
</dbReference>
<dbReference type="Proteomes" id="UP000032414">
    <property type="component" value="Chromosome I"/>
</dbReference>
<keyword evidence="3 6" id="KW-0658">Purine biosynthesis</keyword>
<dbReference type="InterPro" id="IPR001555">
    <property type="entry name" value="GART_AS"/>
</dbReference>
<comment type="similarity">
    <text evidence="4 6">Belongs to the GART family.</text>
</comment>
<dbReference type="SUPFAM" id="SSF53328">
    <property type="entry name" value="Formyltransferase"/>
    <property type="match status" value="1"/>
</dbReference>
<dbReference type="HOGENOM" id="CLU_038395_1_3_6"/>
<feature type="binding site" evidence="6">
    <location>
        <position position="106"/>
    </location>
    <ligand>
        <name>(6R)-10-formyltetrahydrofolate</name>
        <dbReference type="ChEBI" id="CHEBI:195366"/>
    </ligand>
</feature>
<feature type="binding site" evidence="6">
    <location>
        <position position="64"/>
    </location>
    <ligand>
        <name>(6R)-10-formyltetrahydrofolate</name>
        <dbReference type="ChEBI" id="CHEBI:195366"/>
    </ligand>
</feature>
<dbReference type="OrthoDB" id="9806170at2"/>
<dbReference type="GO" id="GO:0005829">
    <property type="term" value="C:cytosol"/>
    <property type="evidence" value="ECO:0007669"/>
    <property type="project" value="TreeGrafter"/>
</dbReference>
<dbReference type="KEGG" id="tmc:LMI_0625"/>
<feature type="domain" description="Formyl transferase N-terminal" evidence="7">
    <location>
        <begin position="3"/>
        <end position="184"/>
    </location>
</feature>
<reference evidence="9 11" key="3">
    <citation type="submission" date="2016-10" db="EMBL/GenBank/DDBJ databases">
        <authorList>
            <person name="Varghese N."/>
            <person name="Submissions S."/>
        </authorList>
    </citation>
    <scope>NUCLEOTIDE SEQUENCE [LARGE SCALE GENOMIC DNA]</scope>
    <source>
        <strain evidence="9 11">ATCC 33218</strain>
    </source>
</reference>
<dbReference type="UniPathway" id="UPA00074">
    <property type="reaction ID" value="UER00126"/>
</dbReference>
<evidence type="ECO:0000313" key="9">
    <source>
        <dbReference type="EMBL" id="SCY60194.1"/>
    </source>
</evidence>